<evidence type="ECO:0000313" key="2">
    <source>
        <dbReference type="EMBL" id="SKC06909.1"/>
    </source>
</evidence>
<sequence>MLELYSRNRLYVSKEEQEIIKDAPILLAGCGVGSNIAECALRFGFENLTLVDGDNVEMSNLNRQNYISADIDTMKAEALCERLKKINPYANIKYRSEYISEENIESILDGHSVAINALDFTSNLPLKFDRACQKKKIHVLHPYNLGWGGLITVITPESLNLESLTNDKNFNELKMVEYVAGYHRFWGKPLEWLEKIISDYKAEEEILSPPQLAIASFIVAGMCTHLLFKITTDKAFRKFPECYLNTILSNE</sequence>
<dbReference type="Pfam" id="PF00899">
    <property type="entry name" value="ThiF"/>
    <property type="match status" value="1"/>
</dbReference>
<keyword evidence="3" id="KW-0548">Nucleotidyltransferase</keyword>
<dbReference type="InterPro" id="IPR045886">
    <property type="entry name" value="ThiF/MoeB/HesA"/>
</dbReference>
<evidence type="ECO:0000259" key="1">
    <source>
        <dbReference type="Pfam" id="PF00899"/>
    </source>
</evidence>
<dbReference type="EMBL" id="FUZE01000026">
    <property type="protein sequence ID" value="SKC06909.1"/>
    <property type="molecule type" value="Genomic_DNA"/>
</dbReference>
<keyword evidence="3" id="KW-0808">Transferase</keyword>
<feature type="domain" description="THIF-type NAD/FAD binding fold" evidence="1">
    <location>
        <begin position="5"/>
        <end position="234"/>
    </location>
</feature>
<dbReference type="InterPro" id="IPR035985">
    <property type="entry name" value="Ubiquitin-activating_enz"/>
</dbReference>
<comment type="caution">
    <text evidence="3">The sequence shown here is derived from an EMBL/GenBank/DDBJ whole genome shotgun (WGS) entry which is preliminary data.</text>
</comment>
<dbReference type="SUPFAM" id="SSF69572">
    <property type="entry name" value="Activating enzymes of the ubiquitin-like proteins"/>
    <property type="match status" value="1"/>
</dbReference>
<keyword evidence="4" id="KW-1185">Reference proteome</keyword>
<proteinExistence type="predicted"/>
<dbReference type="GO" id="GO:0008641">
    <property type="term" value="F:ubiquitin-like modifier activating enzyme activity"/>
    <property type="evidence" value="ECO:0007669"/>
    <property type="project" value="InterPro"/>
</dbReference>
<dbReference type="EMBL" id="UAVR01000017">
    <property type="protein sequence ID" value="SQA91816.1"/>
    <property type="molecule type" value="Genomic_DNA"/>
</dbReference>
<dbReference type="Proteomes" id="UP000190669">
    <property type="component" value="Unassembled WGS sequence"/>
</dbReference>
<dbReference type="GO" id="GO:0061504">
    <property type="term" value="P:cyclic threonylcarbamoyladenosine biosynthetic process"/>
    <property type="evidence" value="ECO:0007669"/>
    <property type="project" value="TreeGrafter"/>
</dbReference>
<evidence type="ECO:0000313" key="3">
    <source>
        <dbReference type="EMBL" id="SQA91816.1"/>
    </source>
</evidence>
<dbReference type="AlphaFoldDB" id="A0AAX2IQ98"/>
<dbReference type="PANTHER" id="PTHR43267:SF1">
    <property type="entry name" value="TRNA THREONYLCARBAMOYLADENOSINE DEHYDRATASE"/>
    <property type="match status" value="1"/>
</dbReference>
<protein>
    <submittedName>
        <fullName evidence="3">Sulfur carrier protein ThiS adenylyltransferase</fullName>
        <ecNumber evidence="3">2.7.7.73</ecNumber>
    </submittedName>
    <submittedName>
        <fullName evidence="2">ThiF family protein</fullName>
    </submittedName>
</protein>
<evidence type="ECO:0000313" key="4">
    <source>
        <dbReference type="Proteomes" id="UP000190669"/>
    </source>
</evidence>
<dbReference type="InterPro" id="IPR000594">
    <property type="entry name" value="ThiF_NAD_FAD-bd"/>
</dbReference>
<organism evidence="3 5">
    <name type="scientific">Chryseobacterium balustinum</name>
    <dbReference type="NCBI Taxonomy" id="246"/>
    <lineage>
        <taxon>Bacteria</taxon>
        <taxon>Pseudomonadati</taxon>
        <taxon>Bacteroidota</taxon>
        <taxon>Flavobacteriia</taxon>
        <taxon>Flavobacteriales</taxon>
        <taxon>Weeksellaceae</taxon>
        <taxon>Chryseobacterium group</taxon>
        <taxon>Chryseobacterium</taxon>
    </lineage>
</organism>
<dbReference type="KEGG" id="cbp:EB354_05075"/>
<dbReference type="RefSeq" id="WP_079466837.1">
    <property type="nucleotide sequence ID" value="NZ_CP033934.1"/>
</dbReference>
<name>A0AAX2IQ98_9FLAO</name>
<gene>
    <name evidence="3" type="primary">thiF</name>
    <name evidence="3" type="ORF">NCTC11212_03453</name>
    <name evidence="2" type="ORF">SAMN05421800_12620</name>
</gene>
<dbReference type="PANTHER" id="PTHR43267">
    <property type="entry name" value="TRNA THREONYLCARBAMOYLADENOSINE DEHYDRATASE"/>
    <property type="match status" value="1"/>
</dbReference>
<reference evidence="3 5" key="2">
    <citation type="submission" date="2018-06" db="EMBL/GenBank/DDBJ databases">
        <authorList>
            <consortium name="Pathogen Informatics"/>
            <person name="Doyle S."/>
        </authorList>
    </citation>
    <scope>NUCLEOTIDE SEQUENCE [LARGE SCALE GENOMIC DNA]</scope>
    <source>
        <strain evidence="3 5">NCTC11212</strain>
    </source>
</reference>
<dbReference type="Gene3D" id="3.40.50.720">
    <property type="entry name" value="NAD(P)-binding Rossmann-like Domain"/>
    <property type="match status" value="1"/>
</dbReference>
<evidence type="ECO:0000313" key="5">
    <source>
        <dbReference type="Proteomes" id="UP000251937"/>
    </source>
</evidence>
<reference evidence="2 4" key="1">
    <citation type="submission" date="2017-02" db="EMBL/GenBank/DDBJ databases">
        <authorList>
            <person name="Varghese N."/>
            <person name="Submissions S."/>
        </authorList>
    </citation>
    <scope>NUCLEOTIDE SEQUENCE [LARGE SCALE GENOMIC DNA]</scope>
    <source>
        <strain evidence="2 4">DSM 16775</strain>
    </source>
</reference>
<dbReference type="Proteomes" id="UP000251937">
    <property type="component" value="Unassembled WGS sequence"/>
</dbReference>
<accession>A0AAX2IQ98</accession>
<dbReference type="GO" id="GO:0061503">
    <property type="term" value="F:tRNA threonylcarbamoyladenosine dehydratase"/>
    <property type="evidence" value="ECO:0007669"/>
    <property type="project" value="TreeGrafter"/>
</dbReference>
<dbReference type="GO" id="GO:0016779">
    <property type="term" value="F:nucleotidyltransferase activity"/>
    <property type="evidence" value="ECO:0007669"/>
    <property type="project" value="UniProtKB-KW"/>
</dbReference>
<dbReference type="EC" id="2.7.7.73" evidence="3"/>